<dbReference type="Proteomes" id="UP000034881">
    <property type="component" value="Unassembled WGS sequence"/>
</dbReference>
<evidence type="ECO:0008006" key="5">
    <source>
        <dbReference type="Google" id="ProtNLM"/>
    </source>
</evidence>
<dbReference type="EMBL" id="LBYB01000006">
    <property type="protein sequence ID" value="KKR41801.1"/>
    <property type="molecule type" value="Genomic_DNA"/>
</dbReference>
<evidence type="ECO:0000313" key="4">
    <source>
        <dbReference type="Proteomes" id="UP000034881"/>
    </source>
</evidence>
<keyword evidence="2" id="KW-1133">Transmembrane helix</keyword>
<organism evidence="3 4">
    <name type="scientific">Candidatus Daviesbacteria bacterium GW2011_GWC2_40_12</name>
    <dbReference type="NCBI Taxonomy" id="1618431"/>
    <lineage>
        <taxon>Bacteria</taxon>
        <taxon>Candidatus Daviesiibacteriota</taxon>
    </lineage>
</organism>
<evidence type="ECO:0000256" key="2">
    <source>
        <dbReference type="SAM" id="Phobius"/>
    </source>
</evidence>
<dbReference type="AlphaFoldDB" id="A0A0G0QWQ4"/>
<feature type="region of interest" description="Disordered" evidence="1">
    <location>
        <begin position="181"/>
        <end position="213"/>
    </location>
</feature>
<feature type="compositionally biased region" description="Gly residues" evidence="1">
    <location>
        <begin position="202"/>
        <end position="213"/>
    </location>
</feature>
<evidence type="ECO:0000256" key="1">
    <source>
        <dbReference type="SAM" id="MobiDB-lite"/>
    </source>
</evidence>
<feature type="transmembrane region" description="Helical" evidence="2">
    <location>
        <begin position="41"/>
        <end position="61"/>
    </location>
</feature>
<keyword evidence="2" id="KW-0472">Membrane</keyword>
<feature type="compositionally biased region" description="Basic and acidic residues" evidence="1">
    <location>
        <begin position="188"/>
        <end position="200"/>
    </location>
</feature>
<comment type="caution">
    <text evidence="3">The sequence shown here is derived from an EMBL/GenBank/DDBJ whole genome shotgun (WGS) entry which is preliminary data.</text>
</comment>
<reference evidence="3 4" key="1">
    <citation type="journal article" date="2015" name="Nature">
        <title>rRNA introns, odd ribosomes, and small enigmatic genomes across a large radiation of phyla.</title>
        <authorList>
            <person name="Brown C.T."/>
            <person name="Hug L.A."/>
            <person name="Thomas B.C."/>
            <person name="Sharon I."/>
            <person name="Castelle C.J."/>
            <person name="Singh A."/>
            <person name="Wilkins M.J."/>
            <person name="Williams K.H."/>
            <person name="Banfield J.F."/>
        </authorList>
    </citation>
    <scope>NUCLEOTIDE SEQUENCE [LARGE SCALE GENOMIC DNA]</scope>
</reference>
<keyword evidence="2" id="KW-0812">Transmembrane</keyword>
<gene>
    <name evidence="3" type="ORF">UT77_C0006G0033</name>
</gene>
<evidence type="ECO:0000313" key="3">
    <source>
        <dbReference type="EMBL" id="KKR41801.1"/>
    </source>
</evidence>
<name>A0A0G0QWQ4_9BACT</name>
<protein>
    <recommendedName>
        <fullName evidence="5">DUF5667 domain-containing protein</fullName>
    </recommendedName>
</protein>
<proteinExistence type="predicted"/>
<accession>A0A0G0QWQ4</accession>
<sequence length="213" mass="23969">MHDSLKKLKKDYLDIEPQTLLESGWRGLEQRIDRQRYSRRLFAFSVIFSVILLVATGTFSVQMTQAALPGEVLYPLKRTSENVVTLLSNDKNMPVENRVKEIMGLVEKEEKLEREKSLRQQEVHVKILETVGEYSKNVSEVRGDLEKSGSKDENFQKRLDDHRGKFESLIQKHPSCAKELQGAIEITKSGKSEDGNKDENGNSGGSGSSGKGS</sequence>